<keyword evidence="1" id="KW-0805">Transcription regulation</keyword>
<comment type="caution">
    <text evidence="4">The sequence shown here is derived from an EMBL/GenBank/DDBJ whole genome shotgun (WGS) entry which is preliminary data.</text>
</comment>
<name>A0ABN2BLY1_9ACTN</name>
<dbReference type="InterPro" id="IPR052158">
    <property type="entry name" value="INH-QAR"/>
</dbReference>
<dbReference type="Gene3D" id="1.10.10.60">
    <property type="entry name" value="Homeodomain-like"/>
    <property type="match status" value="1"/>
</dbReference>
<dbReference type="PROSITE" id="PS01124">
    <property type="entry name" value="HTH_ARAC_FAMILY_2"/>
    <property type="match status" value="1"/>
</dbReference>
<dbReference type="PANTHER" id="PTHR43130:SF3">
    <property type="entry name" value="HTH-TYPE TRANSCRIPTIONAL REGULATOR RV1931C"/>
    <property type="match status" value="1"/>
</dbReference>
<evidence type="ECO:0000313" key="4">
    <source>
        <dbReference type="EMBL" id="GAA1542950.1"/>
    </source>
</evidence>
<dbReference type="SUPFAM" id="SSF46689">
    <property type="entry name" value="Homeodomain-like"/>
    <property type="match status" value="2"/>
</dbReference>
<evidence type="ECO:0000256" key="2">
    <source>
        <dbReference type="ARBA" id="ARBA00023163"/>
    </source>
</evidence>
<dbReference type="EMBL" id="BAAAOR010000039">
    <property type="protein sequence ID" value="GAA1542950.1"/>
    <property type="molecule type" value="Genomic_DNA"/>
</dbReference>
<dbReference type="InterPro" id="IPR002818">
    <property type="entry name" value="DJ-1/PfpI"/>
</dbReference>
<dbReference type="PANTHER" id="PTHR43130">
    <property type="entry name" value="ARAC-FAMILY TRANSCRIPTIONAL REGULATOR"/>
    <property type="match status" value="1"/>
</dbReference>
<evidence type="ECO:0000256" key="1">
    <source>
        <dbReference type="ARBA" id="ARBA00023015"/>
    </source>
</evidence>
<keyword evidence="5" id="KW-1185">Reference proteome</keyword>
<dbReference type="Pfam" id="PF12833">
    <property type="entry name" value="HTH_18"/>
    <property type="match status" value="1"/>
</dbReference>
<dbReference type="Pfam" id="PF01965">
    <property type="entry name" value="DJ-1_PfpI"/>
    <property type="match status" value="1"/>
</dbReference>
<dbReference type="SUPFAM" id="SSF52317">
    <property type="entry name" value="Class I glutamine amidotransferase-like"/>
    <property type="match status" value="1"/>
</dbReference>
<gene>
    <name evidence="4" type="ORF">GCM10009788_51920</name>
</gene>
<keyword evidence="2" id="KW-0804">Transcription</keyword>
<evidence type="ECO:0000313" key="5">
    <source>
        <dbReference type="Proteomes" id="UP001500842"/>
    </source>
</evidence>
<proteinExistence type="predicted"/>
<dbReference type="InterPro" id="IPR018060">
    <property type="entry name" value="HTH_AraC"/>
</dbReference>
<feature type="domain" description="HTH araC/xylS-type" evidence="3">
    <location>
        <begin position="213"/>
        <end position="311"/>
    </location>
</feature>
<organism evidence="4 5">
    <name type="scientific">Nocardioides humi</name>
    <dbReference type="NCBI Taxonomy" id="449461"/>
    <lineage>
        <taxon>Bacteria</taxon>
        <taxon>Bacillati</taxon>
        <taxon>Actinomycetota</taxon>
        <taxon>Actinomycetes</taxon>
        <taxon>Propionibacteriales</taxon>
        <taxon>Nocardioidaceae</taxon>
        <taxon>Nocardioides</taxon>
    </lineage>
</organism>
<dbReference type="RefSeq" id="WP_141002857.1">
    <property type="nucleotide sequence ID" value="NZ_BAAAOR010000039.1"/>
</dbReference>
<protein>
    <submittedName>
        <fullName evidence="4">Helix-turn-helix domain-containing protein</fullName>
    </submittedName>
</protein>
<dbReference type="SMART" id="SM00342">
    <property type="entry name" value="HTH_ARAC"/>
    <property type="match status" value="1"/>
</dbReference>
<reference evidence="4 5" key="1">
    <citation type="journal article" date="2019" name="Int. J. Syst. Evol. Microbiol.">
        <title>The Global Catalogue of Microorganisms (GCM) 10K type strain sequencing project: providing services to taxonomists for standard genome sequencing and annotation.</title>
        <authorList>
            <consortium name="The Broad Institute Genomics Platform"/>
            <consortium name="The Broad Institute Genome Sequencing Center for Infectious Disease"/>
            <person name="Wu L."/>
            <person name="Ma J."/>
        </authorList>
    </citation>
    <scope>NUCLEOTIDE SEQUENCE [LARGE SCALE GENOMIC DNA]</scope>
    <source>
        <strain evidence="4 5">JCM 14942</strain>
    </source>
</reference>
<dbReference type="CDD" id="cd03137">
    <property type="entry name" value="GATase1_AraC_1"/>
    <property type="match status" value="1"/>
</dbReference>
<dbReference type="InterPro" id="IPR029062">
    <property type="entry name" value="Class_I_gatase-like"/>
</dbReference>
<dbReference type="InterPro" id="IPR009057">
    <property type="entry name" value="Homeodomain-like_sf"/>
</dbReference>
<evidence type="ECO:0000259" key="3">
    <source>
        <dbReference type="PROSITE" id="PS01124"/>
    </source>
</evidence>
<accession>A0ABN2BLY1</accession>
<sequence>MLTNVAVLTFDGVAPFELGILCEAFGIDRTADGVPAIDFAVCAEDDRPMRTSMGFTLQAAHGLDRVAQADLVGIPAIPRGGLPSEEVLQAIRDAYDRGARLLSVCSGAFALGAAGLLDGRECTTHWMYTEQLQRQFPEAEVIPEVLYVDSGQVVTGAGSAAGLDAALHIWRQEYGAAVANVIARRAVVPPYRDGGQAQYIARAVPDCDADTLRPLLTWILENLGEDHSVEALAKRALMSPRTFARRFREETGTTPHHWVTRQRVAAAEELLERTEQPVEWIAGEVGFGNAATLRHHFVRVRGVSPQSYRRQFAC</sequence>
<dbReference type="Proteomes" id="UP001500842">
    <property type="component" value="Unassembled WGS sequence"/>
</dbReference>
<dbReference type="Gene3D" id="3.40.50.880">
    <property type="match status" value="1"/>
</dbReference>